<dbReference type="AlphaFoldDB" id="A0A8J2K4Z2"/>
<feature type="non-terminal residue" evidence="2">
    <location>
        <position position="74"/>
    </location>
</feature>
<evidence type="ECO:0000256" key="1">
    <source>
        <dbReference type="SAM" id="MobiDB-lite"/>
    </source>
</evidence>
<dbReference type="OrthoDB" id="6515429at2759"/>
<keyword evidence="3" id="KW-1185">Reference proteome</keyword>
<sequence>YTGDAESEVIQANDASADAPVVESSQDVVSVGQQPPGSPTGSSLYNVQFNVGNENPGAGNGLADVKTRTSPTGP</sequence>
<reference evidence="2" key="1">
    <citation type="submission" date="2021-06" db="EMBL/GenBank/DDBJ databases">
        <authorList>
            <person name="Hodson N. C."/>
            <person name="Mongue J. A."/>
            <person name="Jaron S. K."/>
        </authorList>
    </citation>
    <scope>NUCLEOTIDE SEQUENCE</scope>
</reference>
<proteinExistence type="predicted"/>
<feature type="non-terminal residue" evidence="2">
    <location>
        <position position="1"/>
    </location>
</feature>
<dbReference type="EMBL" id="CAJVCH010067844">
    <property type="protein sequence ID" value="CAG7720159.1"/>
    <property type="molecule type" value="Genomic_DNA"/>
</dbReference>
<feature type="region of interest" description="Disordered" evidence="1">
    <location>
        <begin position="51"/>
        <end position="74"/>
    </location>
</feature>
<organism evidence="2 3">
    <name type="scientific">Allacma fusca</name>
    <dbReference type="NCBI Taxonomy" id="39272"/>
    <lineage>
        <taxon>Eukaryota</taxon>
        <taxon>Metazoa</taxon>
        <taxon>Ecdysozoa</taxon>
        <taxon>Arthropoda</taxon>
        <taxon>Hexapoda</taxon>
        <taxon>Collembola</taxon>
        <taxon>Symphypleona</taxon>
        <taxon>Sminthuridae</taxon>
        <taxon>Allacma</taxon>
    </lineage>
</organism>
<gene>
    <name evidence="2" type="ORF">AFUS01_LOCUS9445</name>
</gene>
<feature type="region of interest" description="Disordered" evidence="1">
    <location>
        <begin position="1"/>
        <end position="24"/>
    </location>
</feature>
<evidence type="ECO:0000313" key="2">
    <source>
        <dbReference type="EMBL" id="CAG7720159.1"/>
    </source>
</evidence>
<protein>
    <submittedName>
        <fullName evidence="2">Uncharacterized protein</fullName>
    </submittedName>
</protein>
<name>A0A8J2K4Z2_9HEXA</name>
<comment type="caution">
    <text evidence="2">The sequence shown here is derived from an EMBL/GenBank/DDBJ whole genome shotgun (WGS) entry which is preliminary data.</text>
</comment>
<evidence type="ECO:0000313" key="3">
    <source>
        <dbReference type="Proteomes" id="UP000708208"/>
    </source>
</evidence>
<dbReference type="Proteomes" id="UP000708208">
    <property type="component" value="Unassembled WGS sequence"/>
</dbReference>
<accession>A0A8J2K4Z2</accession>